<feature type="region of interest" description="Disordered" evidence="1">
    <location>
        <begin position="99"/>
        <end position="133"/>
    </location>
</feature>
<dbReference type="EMBL" id="JBBPBM010001564">
    <property type="protein sequence ID" value="KAK8483329.1"/>
    <property type="molecule type" value="Genomic_DNA"/>
</dbReference>
<name>A0ABR1ZRQ8_9ROSI</name>
<organism evidence="2 3">
    <name type="scientific">Hibiscus sabdariffa</name>
    <name type="common">roselle</name>
    <dbReference type="NCBI Taxonomy" id="183260"/>
    <lineage>
        <taxon>Eukaryota</taxon>
        <taxon>Viridiplantae</taxon>
        <taxon>Streptophyta</taxon>
        <taxon>Embryophyta</taxon>
        <taxon>Tracheophyta</taxon>
        <taxon>Spermatophyta</taxon>
        <taxon>Magnoliopsida</taxon>
        <taxon>eudicotyledons</taxon>
        <taxon>Gunneridae</taxon>
        <taxon>Pentapetalae</taxon>
        <taxon>rosids</taxon>
        <taxon>malvids</taxon>
        <taxon>Malvales</taxon>
        <taxon>Malvaceae</taxon>
        <taxon>Malvoideae</taxon>
        <taxon>Hibiscus</taxon>
    </lineage>
</organism>
<keyword evidence="3" id="KW-1185">Reference proteome</keyword>
<gene>
    <name evidence="2" type="ORF">V6N12_016233</name>
</gene>
<evidence type="ECO:0000256" key="1">
    <source>
        <dbReference type="SAM" id="MobiDB-lite"/>
    </source>
</evidence>
<reference evidence="2 3" key="1">
    <citation type="journal article" date="2024" name="G3 (Bethesda)">
        <title>Genome assembly of Hibiscus sabdariffa L. provides insights into metabolisms of medicinal natural products.</title>
        <authorList>
            <person name="Kim T."/>
        </authorList>
    </citation>
    <scope>NUCLEOTIDE SEQUENCE [LARGE SCALE GENOMIC DNA]</scope>
    <source>
        <strain evidence="2">TK-2024</strain>
        <tissue evidence="2">Old leaves</tissue>
    </source>
</reference>
<protein>
    <submittedName>
        <fullName evidence="2">Uncharacterized protein</fullName>
    </submittedName>
</protein>
<evidence type="ECO:0000313" key="3">
    <source>
        <dbReference type="Proteomes" id="UP001472677"/>
    </source>
</evidence>
<sequence length="133" mass="15789">MQNKDRENIMEAPHSGTRGVGKSMSYFDYYARPKIMILMGTQYKQPSRVALPHGVMEEPLVSLQVRREAKDSMHKKHPADEIRSYKKSTWSKLTIDMQEEVRRESRARATRKEPPREQDKLQQEKKWTFIERP</sequence>
<evidence type="ECO:0000313" key="2">
    <source>
        <dbReference type="EMBL" id="KAK8483329.1"/>
    </source>
</evidence>
<proteinExistence type="predicted"/>
<accession>A0ABR1ZRQ8</accession>
<comment type="caution">
    <text evidence="2">The sequence shown here is derived from an EMBL/GenBank/DDBJ whole genome shotgun (WGS) entry which is preliminary data.</text>
</comment>
<dbReference type="Proteomes" id="UP001472677">
    <property type="component" value="Unassembled WGS sequence"/>
</dbReference>